<dbReference type="GeneTree" id="ENSGT00390000016774"/>
<organism evidence="7 8">
    <name type="scientific">Neovison vison</name>
    <name type="common">American mink</name>
    <name type="synonym">Mustela vison</name>
    <dbReference type="NCBI Taxonomy" id="452646"/>
    <lineage>
        <taxon>Eukaryota</taxon>
        <taxon>Metazoa</taxon>
        <taxon>Chordata</taxon>
        <taxon>Craniata</taxon>
        <taxon>Vertebrata</taxon>
        <taxon>Euteleostomi</taxon>
        <taxon>Mammalia</taxon>
        <taxon>Eutheria</taxon>
        <taxon>Laurasiatheria</taxon>
        <taxon>Carnivora</taxon>
        <taxon>Caniformia</taxon>
        <taxon>Musteloidea</taxon>
        <taxon>Mustelidae</taxon>
        <taxon>Mustelinae</taxon>
        <taxon>Neogale</taxon>
    </lineage>
</organism>
<proteinExistence type="inferred from homology"/>
<feature type="compositionally biased region" description="Low complexity" evidence="6">
    <location>
        <begin position="14"/>
        <end position="33"/>
    </location>
</feature>
<dbReference type="GO" id="GO:0005730">
    <property type="term" value="C:nucleolus"/>
    <property type="evidence" value="ECO:0007669"/>
    <property type="project" value="UniProtKB-SubCell"/>
</dbReference>
<name>A0A8C7A8F6_NEOVI</name>
<evidence type="ECO:0000256" key="5">
    <source>
        <dbReference type="ARBA" id="ARBA00032748"/>
    </source>
</evidence>
<evidence type="ECO:0000256" key="1">
    <source>
        <dbReference type="ARBA" id="ARBA00004604"/>
    </source>
</evidence>
<evidence type="ECO:0000256" key="3">
    <source>
        <dbReference type="ARBA" id="ARBA00016855"/>
    </source>
</evidence>
<dbReference type="GO" id="GO:0019899">
    <property type="term" value="F:enzyme binding"/>
    <property type="evidence" value="ECO:0007669"/>
    <property type="project" value="TreeGrafter"/>
</dbReference>
<dbReference type="AlphaFoldDB" id="A0A8C7A8F6"/>
<evidence type="ECO:0000313" key="8">
    <source>
        <dbReference type="Proteomes" id="UP000694425"/>
    </source>
</evidence>
<dbReference type="PANTHER" id="PTHR31454">
    <property type="entry name" value="ACTIVE REGULATOR OF SIRT1"/>
    <property type="match status" value="1"/>
</dbReference>
<comment type="subcellular location">
    <subcellularLocation>
        <location evidence="1">Nucleus</location>
        <location evidence="1">Nucleolus</location>
    </subcellularLocation>
</comment>
<dbReference type="Proteomes" id="UP000694425">
    <property type="component" value="Unplaced"/>
</dbReference>
<dbReference type="PRINTS" id="PR02029">
    <property type="entry name" value="ACTREGSIRT1"/>
</dbReference>
<dbReference type="Pfam" id="PF15684">
    <property type="entry name" value="AROS"/>
    <property type="match status" value="1"/>
</dbReference>
<comment type="similarity">
    <text evidence="2">Belongs to the AROS family.</text>
</comment>
<evidence type="ECO:0000256" key="6">
    <source>
        <dbReference type="SAM" id="MobiDB-lite"/>
    </source>
</evidence>
<dbReference type="PANTHER" id="PTHR31454:SF2">
    <property type="entry name" value="ACTIVE REGULATOR OF SIRT1"/>
    <property type="match status" value="1"/>
</dbReference>
<gene>
    <name evidence="7" type="primary">RPS19BP1</name>
</gene>
<evidence type="ECO:0000256" key="4">
    <source>
        <dbReference type="ARBA" id="ARBA00023242"/>
    </source>
</evidence>
<keyword evidence="4" id="KW-0539">Nucleus</keyword>
<dbReference type="InterPro" id="IPR023262">
    <property type="entry name" value="AROS"/>
</dbReference>
<feature type="region of interest" description="Disordered" evidence="6">
    <location>
        <begin position="14"/>
        <end position="58"/>
    </location>
</feature>
<keyword evidence="8" id="KW-1185">Reference proteome</keyword>
<evidence type="ECO:0000313" key="7">
    <source>
        <dbReference type="Ensembl" id="ENSNVIP00000001494.1"/>
    </source>
</evidence>
<accession>A0A8C7A8F6</accession>
<dbReference type="Ensembl" id="ENSNVIT00000001732.1">
    <property type="protein sequence ID" value="ENSNVIP00000001494.1"/>
    <property type="gene ID" value="ENSNVIG00000001223.1"/>
</dbReference>
<evidence type="ECO:0000256" key="2">
    <source>
        <dbReference type="ARBA" id="ARBA00007318"/>
    </source>
</evidence>
<reference evidence="7" key="1">
    <citation type="submission" date="2025-08" db="UniProtKB">
        <authorList>
            <consortium name="Ensembl"/>
        </authorList>
    </citation>
    <scope>IDENTIFICATION</scope>
</reference>
<protein>
    <recommendedName>
        <fullName evidence="3">Active regulator of SIRT1</fullName>
    </recommendedName>
    <alternativeName>
        <fullName evidence="5">40S ribosomal protein S19-binding protein 1</fullName>
    </alternativeName>
</protein>
<sequence length="160" mass="16869">MSAALLRRGLELLGAPEAPRAAAGPAKTTGAPAKRTRKAKATQAQKLRNSAKGKVPKSALAEFQKRECRGYLGVNLKFMTSARSTVAESVTRQVCQGGGLRARNQVGGAEAVSETHGSLCPKHKAEFGPPLWTAKNRAGLLGGWAWPYSSVTLVGLSLFL</sequence>
<reference evidence="7" key="2">
    <citation type="submission" date="2025-09" db="UniProtKB">
        <authorList>
            <consortium name="Ensembl"/>
        </authorList>
    </citation>
    <scope>IDENTIFICATION</scope>
</reference>